<evidence type="ECO:0000256" key="2">
    <source>
        <dbReference type="ARBA" id="ARBA00022723"/>
    </source>
</evidence>
<reference evidence="8" key="2">
    <citation type="submission" date="2015-01" db="EMBL/GenBank/DDBJ databases">
        <title>Evolutionary Origins and Diversification of the Mycorrhizal Mutualists.</title>
        <authorList>
            <consortium name="DOE Joint Genome Institute"/>
            <consortium name="Mycorrhizal Genomics Consortium"/>
            <person name="Kohler A."/>
            <person name="Kuo A."/>
            <person name="Nagy L.G."/>
            <person name="Floudas D."/>
            <person name="Copeland A."/>
            <person name="Barry K.W."/>
            <person name="Cichocki N."/>
            <person name="Veneault-Fourrey C."/>
            <person name="LaButti K."/>
            <person name="Lindquist E.A."/>
            <person name="Lipzen A."/>
            <person name="Lundell T."/>
            <person name="Morin E."/>
            <person name="Murat C."/>
            <person name="Riley R."/>
            <person name="Ohm R."/>
            <person name="Sun H."/>
            <person name="Tunlid A."/>
            <person name="Henrissat B."/>
            <person name="Grigoriev I.V."/>
            <person name="Hibbett D.S."/>
            <person name="Martin F."/>
        </authorList>
    </citation>
    <scope>NUCLEOTIDE SEQUENCE [LARGE SCALE GENOMIC DNA]</scope>
    <source>
        <strain evidence="8">LaAM-08-1</strain>
    </source>
</reference>
<dbReference type="OrthoDB" id="288590at2759"/>
<dbReference type="Pfam" id="PF14226">
    <property type="entry name" value="DIOX_N"/>
    <property type="match status" value="1"/>
</dbReference>
<dbReference type="EMBL" id="KN838752">
    <property type="protein sequence ID" value="KIJ95543.1"/>
    <property type="molecule type" value="Genomic_DNA"/>
</dbReference>
<keyword evidence="8" id="KW-1185">Reference proteome</keyword>
<keyword evidence="2 5" id="KW-0479">Metal-binding</keyword>
<dbReference type="InterPro" id="IPR027443">
    <property type="entry name" value="IPNS-like_sf"/>
</dbReference>
<dbReference type="SUPFAM" id="SSF51197">
    <property type="entry name" value="Clavaminate synthase-like"/>
    <property type="match status" value="1"/>
</dbReference>
<evidence type="ECO:0000256" key="4">
    <source>
        <dbReference type="ARBA" id="ARBA00023004"/>
    </source>
</evidence>
<feature type="domain" description="Fe2OG dioxygenase" evidence="6">
    <location>
        <begin position="187"/>
        <end position="300"/>
    </location>
</feature>
<dbReference type="InterPro" id="IPR005123">
    <property type="entry name" value="Oxoglu/Fe-dep_dioxygenase_dom"/>
</dbReference>
<evidence type="ECO:0000313" key="8">
    <source>
        <dbReference type="Proteomes" id="UP000054477"/>
    </source>
</evidence>
<dbReference type="Gene3D" id="2.60.120.330">
    <property type="entry name" value="B-lactam Antibiotic, Isopenicillin N Synthase, Chain"/>
    <property type="match status" value="1"/>
</dbReference>
<evidence type="ECO:0000256" key="1">
    <source>
        <dbReference type="ARBA" id="ARBA00008056"/>
    </source>
</evidence>
<dbReference type="GO" id="GO:0016491">
    <property type="term" value="F:oxidoreductase activity"/>
    <property type="evidence" value="ECO:0007669"/>
    <property type="project" value="UniProtKB-KW"/>
</dbReference>
<keyword evidence="4 5" id="KW-0408">Iron</keyword>
<organism evidence="7 8">
    <name type="scientific">Laccaria amethystina LaAM-08-1</name>
    <dbReference type="NCBI Taxonomy" id="1095629"/>
    <lineage>
        <taxon>Eukaryota</taxon>
        <taxon>Fungi</taxon>
        <taxon>Dikarya</taxon>
        <taxon>Basidiomycota</taxon>
        <taxon>Agaricomycotina</taxon>
        <taxon>Agaricomycetes</taxon>
        <taxon>Agaricomycetidae</taxon>
        <taxon>Agaricales</taxon>
        <taxon>Agaricineae</taxon>
        <taxon>Hydnangiaceae</taxon>
        <taxon>Laccaria</taxon>
    </lineage>
</organism>
<proteinExistence type="inferred from homology"/>
<evidence type="ECO:0000259" key="6">
    <source>
        <dbReference type="PROSITE" id="PS51471"/>
    </source>
</evidence>
<accession>A0A0C9X2V9</accession>
<evidence type="ECO:0000256" key="3">
    <source>
        <dbReference type="ARBA" id="ARBA00023002"/>
    </source>
</evidence>
<dbReference type="GO" id="GO:0046872">
    <property type="term" value="F:metal ion binding"/>
    <property type="evidence" value="ECO:0007669"/>
    <property type="project" value="UniProtKB-KW"/>
</dbReference>
<dbReference type="InterPro" id="IPR026992">
    <property type="entry name" value="DIOX_N"/>
</dbReference>
<dbReference type="InterPro" id="IPR044861">
    <property type="entry name" value="IPNS-like_FE2OG_OXY"/>
</dbReference>
<dbReference type="Pfam" id="PF03171">
    <property type="entry name" value="2OG-FeII_Oxy"/>
    <property type="match status" value="1"/>
</dbReference>
<dbReference type="AlphaFoldDB" id="A0A0C9X2V9"/>
<comment type="similarity">
    <text evidence="1 5">Belongs to the iron/ascorbate-dependent oxidoreductase family.</text>
</comment>
<gene>
    <name evidence="7" type="ORF">K443DRAFT_324112</name>
</gene>
<dbReference type="STRING" id="1095629.A0A0C9X2V9"/>
<dbReference type="PROSITE" id="PS51471">
    <property type="entry name" value="FE2OG_OXY"/>
    <property type="match status" value="1"/>
</dbReference>
<evidence type="ECO:0000256" key="5">
    <source>
        <dbReference type="RuleBase" id="RU003682"/>
    </source>
</evidence>
<name>A0A0C9X2V9_9AGAR</name>
<keyword evidence="3 5" id="KW-0560">Oxidoreductase</keyword>
<dbReference type="PRINTS" id="PR00682">
    <property type="entry name" value="IPNSYNTHASE"/>
</dbReference>
<protein>
    <recommendedName>
        <fullName evidence="6">Fe2OG dioxygenase domain-containing protein</fullName>
    </recommendedName>
</protein>
<dbReference type="PANTHER" id="PTHR10209:SF881">
    <property type="entry name" value="FI07970P-RELATED"/>
    <property type="match status" value="1"/>
</dbReference>
<dbReference type="HOGENOM" id="CLU_010119_6_1_1"/>
<evidence type="ECO:0000313" key="7">
    <source>
        <dbReference type="EMBL" id="KIJ95543.1"/>
    </source>
</evidence>
<dbReference type="PANTHER" id="PTHR10209">
    <property type="entry name" value="OXIDOREDUCTASE, 2OG-FE II OXYGENASE FAMILY PROTEIN"/>
    <property type="match status" value="1"/>
</dbReference>
<reference evidence="7 8" key="1">
    <citation type="submission" date="2014-04" db="EMBL/GenBank/DDBJ databases">
        <authorList>
            <consortium name="DOE Joint Genome Institute"/>
            <person name="Kuo A."/>
            <person name="Kohler A."/>
            <person name="Nagy L.G."/>
            <person name="Floudas D."/>
            <person name="Copeland A."/>
            <person name="Barry K.W."/>
            <person name="Cichocki N."/>
            <person name="Veneault-Fourrey C."/>
            <person name="LaButti K."/>
            <person name="Lindquist E.A."/>
            <person name="Lipzen A."/>
            <person name="Lundell T."/>
            <person name="Morin E."/>
            <person name="Murat C."/>
            <person name="Sun H."/>
            <person name="Tunlid A."/>
            <person name="Henrissat B."/>
            <person name="Grigoriev I.V."/>
            <person name="Hibbett D.S."/>
            <person name="Martin F."/>
            <person name="Nordberg H.P."/>
            <person name="Cantor M.N."/>
            <person name="Hua S.X."/>
        </authorList>
    </citation>
    <scope>NUCLEOTIDE SEQUENCE [LARGE SCALE GENOMIC DNA]</scope>
    <source>
        <strain evidence="7 8">LaAM-08-1</strain>
    </source>
</reference>
<dbReference type="Proteomes" id="UP000054477">
    <property type="component" value="Unassembled WGS sequence"/>
</dbReference>
<sequence>MTVTDRGETESPAVKVVDFGPFLNGSDKRGVAEALVKSFRTTGFVYLTNHPMPQEKIKAMFELAKRFFSLPEEIKLLAPHPKSGTHHRALGYSPIAMEKVSQHIYDETALEAHRAKAPDVKESFESGRENDEVMPNIWLPEDVLPGFKEACLEFFWDCYELQKSVLKAIALGLSLPEDYFLPFHTAPDNQLRLLHYPSISAKDIQNDVATRIGAHSDFGTLTFLFQDSVGGLEVEDPTDRDRFNPVPPVAGSVVVNAGDFMMRWSNDTIRSTIHRVRAPQTTGSGGIIPDRYSIPYFCCADLSTVVDCIPGTWSDERPKRYEPISVGPFSNGVVQAFIRSIGQRVRHEATRGALLE</sequence>